<keyword evidence="2" id="KW-1185">Reference proteome</keyword>
<protein>
    <submittedName>
        <fullName evidence="1">Uncharacterized protein</fullName>
    </submittedName>
</protein>
<dbReference type="InterPro" id="IPR011009">
    <property type="entry name" value="Kinase-like_dom_sf"/>
</dbReference>
<evidence type="ECO:0000313" key="1">
    <source>
        <dbReference type="EMBL" id="GBE84035.1"/>
    </source>
</evidence>
<dbReference type="InParanoid" id="A0A401GP80"/>
<dbReference type="AlphaFoldDB" id="A0A401GP80"/>
<evidence type="ECO:0000313" key="2">
    <source>
        <dbReference type="Proteomes" id="UP000287166"/>
    </source>
</evidence>
<gene>
    <name evidence="1" type="ORF">SCP_0600120</name>
</gene>
<dbReference type="Gene3D" id="1.10.510.10">
    <property type="entry name" value="Transferase(Phosphotransferase) domain 1"/>
    <property type="match status" value="1"/>
</dbReference>
<reference evidence="1 2" key="1">
    <citation type="journal article" date="2018" name="Sci. Rep.">
        <title>Genome sequence of the cauliflower mushroom Sparassis crispa (Hanabiratake) and its association with beneficial usage.</title>
        <authorList>
            <person name="Kiyama R."/>
            <person name="Furutani Y."/>
            <person name="Kawaguchi K."/>
            <person name="Nakanishi T."/>
        </authorList>
    </citation>
    <scope>NUCLEOTIDE SEQUENCE [LARGE SCALE GENOMIC DNA]</scope>
</reference>
<proteinExistence type="predicted"/>
<dbReference type="RefSeq" id="XP_027614948.1">
    <property type="nucleotide sequence ID" value="XM_027759147.1"/>
</dbReference>
<dbReference type="EMBL" id="BFAD01000006">
    <property type="protein sequence ID" value="GBE84035.1"/>
    <property type="molecule type" value="Genomic_DNA"/>
</dbReference>
<organism evidence="1 2">
    <name type="scientific">Sparassis crispa</name>
    <dbReference type="NCBI Taxonomy" id="139825"/>
    <lineage>
        <taxon>Eukaryota</taxon>
        <taxon>Fungi</taxon>
        <taxon>Dikarya</taxon>
        <taxon>Basidiomycota</taxon>
        <taxon>Agaricomycotina</taxon>
        <taxon>Agaricomycetes</taxon>
        <taxon>Polyporales</taxon>
        <taxon>Sparassidaceae</taxon>
        <taxon>Sparassis</taxon>
    </lineage>
</organism>
<dbReference type="GeneID" id="38780952"/>
<dbReference type="Proteomes" id="UP000287166">
    <property type="component" value="Unassembled WGS sequence"/>
</dbReference>
<dbReference type="OrthoDB" id="2803071at2759"/>
<accession>A0A401GP80</accession>
<comment type="caution">
    <text evidence="1">The sequence shown here is derived from an EMBL/GenBank/DDBJ whole genome shotgun (WGS) entry which is preliminary data.</text>
</comment>
<name>A0A401GP80_9APHY</name>
<dbReference type="SUPFAM" id="SSF56112">
    <property type="entry name" value="Protein kinase-like (PK-like)"/>
    <property type="match status" value="1"/>
</dbReference>
<sequence length="380" mass="42456">MATSSSLTVFTQFDDLPVVTLPDDRFFVDTYPRTSQEFSAFCDQLKQEANAWQDQETCSVDIVHRWCPSALPCLGCAASSRDRRPVPGTVRHRAFVDSNSKITLSLTRPLRIGPNEWSQVWRGTMNVSSIGSEVLPPVSAVVKIFQQSFFEQPESYAPESGIMFATWLTGAQQARREAWAYSLMQSLQGGEIPWSYGIFKLRLGHGELAFAHVMEFVNGRSCTQISVSDSPQAQVWALASSMASALYKTIQCGVRHGDVRSSNIIIRQDAAHPVIFLDFAFAQPILPDRFSGDLNGLVFTLQAIGMAIPEIKAWFEDGIQRQAPWSELFVHQINTVPLWWSSFEGVVPSAVLEYCSRSIRGWNSPEGDFEDLFPEVEDAI</sequence>